<dbReference type="HAMAP" id="MF_01629">
    <property type="entry name" value="PdxH"/>
    <property type="match status" value="1"/>
</dbReference>
<evidence type="ECO:0000256" key="5">
    <source>
        <dbReference type="ARBA" id="ARBA00022630"/>
    </source>
</evidence>
<dbReference type="PROSITE" id="PS01064">
    <property type="entry name" value="PYRIDOX_OXIDASE"/>
    <property type="match status" value="1"/>
</dbReference>
<dbReference type="OrthoDB" id="303614at2759"/>
<dbReference type="Pfam" id="PF10590">
    <property type="entry name" value="PNP_phzG_C"/>
    <property type="match status" value="1"/>
</dbReference>
<dbReference type="FunCoup" id="A0A316YLK0">
    <property type="interactions" value="143"/>
</dbReference>
<dbReference type="InterPro" id="IPR012349">
    <property type="entry name" value="Split_barrel_FMN-bd"/>
</dbReference>
<dbReference type="GeneID" id="37045042"/>
<dbReference type="EC" id="1.4.3.5" evidence="4"/>
<dbReference type="InParanoid" id="A0A316YLK0"/>
<dbReference type="PIRSF" id="PIRSF000190">
    <property type="entry name" value="Pyd_amn-ph_oxd"/>
    <property type="match status" value="1"/>
</dbReference>
<accession>A0A316YLK0</accession>
<sequence>MQYKTDGLAFESLSSDPISQFTAWFKDAQAHPSIEEPGAMTLTTTTLGPPPRPSSRIVLLKQVDDGGFVFFSNYTSRKGREMDANPFAALTFYWHDLHRSVRVCGKVERITKDESQRYYDGRPLGSRIGAHASPQSQVLASREVLERAVRDVEDKYDAKGAAGLDGPEAEKAVGDRQVPVPDFWGGYRLVPDEVEFWMGRQNRLHDRFRYTRSIESEQDARSDKWSIDRLAP</sequence>
<dbReference type="NCBIfam" id="TIGR00558">
    <property type="entry name" value="pdxH"/>
    <property type="match status" value="1"/>
</dbReference>
<keyword evidence="6" id="KW-0288">FMN</keyword>
<feature type="domain" description="Pyridoxamine 5'-phosphate oxidase N-terminal" evidence="9">
    <location>
        <begin position="31"/>
        <end position="154"/>
    </location>
</feature>
<dbReference type="PANTHER" id="PTHR10851">
    <property type="entry name" value="PYRIDOXINE-5-PHOSPHATE OXIDASE"/>
    <property type="match status" value="1"/>
</dbReference>
<dbReference type="Gene3D" id="2.30.110.10">
    <property type="entry name" value="Electron Transport, Fmn-binding Protein, Chain A"/>
    <property type="match status" value="1"/>
</dbReference>
<evidence type="ECO:0000256" key="2">
    <source>
        <dbReference type="ARBA" id="ARBA00004738"/>
    </source>
</evidence>
<dbReference type="NCBIfam" id="NF004231">
    <property type="entry name" value="PRK05679.1"/>
    <property type="match status" value="1"/>
</dbReference>
<keyword evidence="5" id="KW-0285">Flavoprotein</keyword>
<comment type="cofactor">
    <cofactor evidence="1">
        <name>FMN</name>
        <dbReference type="ChEBI" id="CHEBI:58210"/>
    </cofactor>
</comment>
<evidence type="ECO:0000313" key="11">
    <source>
        <dbReference type="EMBL" id="PWN88943.1"/>
    </source>
</evidence>
<feature type="region of interest" description="Disordered" evidence="8">
    <location>
        <begin position="212"/>
        <end position="232"/>
    </location>
</feature>
<evidence type="ECO:0000256" key="6">
    <source>
        <dbReference type="ARBA" id="ARBA00022643"/>
    </source>
</evidence>
<keyword evidence="7" id="KW-0560">Oxidoreductase</keyword>
<dbReference type="GO" id="GO:0004733">
    <property type="term" value="F:pyridoxamine phosphate oxidase activity"/>
    <property type="evidence" value="ECO:0007669"/>
    <property type="project" value="UniProtKB-EC"/>
</dbReference>
<dbReference type="Pfam" id="PF01243">
    <property type="entry name" value="PNPOx_N"/>
    <property type="match status" value="1"/>
</dbReference>
<reference evidence="11 12" key="1">
    <citation type="journal article" date="2018" name="Mol. Biol. Evol.">
        <title>Broad Genomic Sampling Reveals a Smut Pathogenic Ancestry of the Fungal Clade Ustilaginomycotina.</title>
        <authorList>
            <person name="Kijpornyongpan T."/>
            <person name="Mondo S.J."/>
            <person name="Barry K."/>
            <person name="Sandor L."/>
            <person name="Lee J."/>
            <person name="Lipzen A."/>
            <person name="Pangilinan J."/>
            <person name="LaButti K."/>
            <person name="Hainaut M."/>
            <person name="Henrissat B."/>
            <person name="Grigoriev I.V."/>
            <person name="Spatafora J.W."/>
            <person name="Aime M.C."/>
        </authorList>
    </citation>
    <scope>NUCLEOTIDE SEQUENCE [LARGE SCALE GENOMIC DNA]</scope>
    <source>
        <strain evidence="11 12">MCA 4198</strain>
    </source>
</reference>
<dbReference type="Proteomes" id="UP000245768">
    <property type="component" value="Unassembled WGS sequence"/>
</dbReference>
<comment type="pathway">
    <text evidence="2">Cofactor metabolism; pyridoxal 5'-phosphate salvage; pyridoxal 5'-phosphate from pyridoxamine 5'-phosphate: step 1/1.</text>
</comment>
<keyword evidence="12" id="KW-1185">Reference proteome</keyword>
<dbReference type="InterPro" id="IPR011576">
    <property type="entry name" value="Pyridox_Oxase_N"/>
</dbReference>
<comment type="pathway">
    <text evidence="3">Cofactor metabolism; pyridoxal 5'-phosphate salvage; pyridoxal 5'-phosphate from pyridoxine 5'-phosphate: step 1/1.</text>
</comment>
<dbReference type="InterPro" id="IPR019740">
    <property type="entry name" value="Pyridox_Oxase_CS"/>
</dbReference>
<dbReference type="SUPFAM" id="SSF50475">
    <property type="entry name" value="FMN-binding split barrel"/>
    <property type="match status" value="1"/>
</dbReference>
<dbReference type="RefSeq" id="XP_025376141.1">
    <property type="nucleotide sequence ID" value="XM_025523126.1"/>
</dbReference>
<name>A0A316YLK0_9BASI</name>
<evidence type="ECO:0000313" key="12">
    <source>
        <dbReference type="Proteomes" id="UP000245768"/>
    </source>
</evidence>
<proteinExistence type="inferred from homology"/>
<organism evidence="11 12">
    <name type="scientific">Acaromyces ingoldii</name>
    <dbReference type="NCBI Taxonomy" id="215250"/>
    <lineage>
        <taxon>Eukaryota</taxon>
        <taxon>Fungi</taxon>
        <taxon>Dikarya</taxon>
        <taxon>Basidiomycota</taxon>
        <taxon>Ustilaginomycotina</taxon>
        <taxon>Exobasidiomycetes</taxon>
        <taxon>Exobasidiales</taxon>
        <taxon>Cryptobasidiaceae</taxon>
        <taxon>Acaromyces</taxon>
    </lineage>
</organism>
<dbReference type="STRING" id="215250.A0A316YLK0"/>
<dbReference type="GO" id="GO:0008615">
    <property type="term" value="P:pyridoxine biosynthetic process"/>
    <property type="evidence" value="ECO:0007669"/>
    <property type="project" value="InterPro"/>
</dbReference>
<gene>
    <name evidence="11" type="ORF">FA10DRAFT_272296</name>
</gene>
<evidence type="ECO:0000256" key="3">
    <source>
        <dbReference type="ARBA" id="ARBA00005037"/>
    </source>
</evidence>
<evidence type="ECO:0000259" key="10">
    <source>
        <dbReference type="Pfam" id="PF10590"/>
    </source>
</evidence>
<evidence type="ECO:0000256" key="7">
    <source>
        <dbReference type="ARBA" id="ARBA00023002"/>
    </source>
</evidence>
<evidence type="ECO:0000256" key="1">
    <source>
        <dbReference type="ARBA" id="ARBA00001917"/>
    </source>
</evidence>
<dbReference type="InterPro" id="IPR000659">
    <property type="entry name" value="Pyridox_Oxase"/>
</dbReference>
<feature type="domain" description="Pyridoxine 5'-phosphate oxidase dimerisation C-terminal" evidence="10">
    <location>
        <begin position="184"/>
        <end position="232"/>
    </location>
</feature>
<evidence type="ECO:0000259" key="9">
    <source>
        <dbReference type="Pfam" id="PF01243"/>
    </source>
</evidence>
<dbReference type="PANTHER" id="PTHR10851:SF0">
    <property type="entry name" value="PYRIDOXINE-5'-PHOSPHATE OXIDASE"/>
    <property type="match status" value="1"/>
</dbReference>
<dbReference type="AlphaFoldDB" id="A0A316YLK0"/>
<protein>
    <recommendedName>
        <fullName evidence="4">pyridoxal 5'-phosphate synthase</fullName>
        <ecNumber evidence="4">1.4.3.5</ecNumber>
    </recommendedName>
</protein>
<dbReference type="EMBL" id="KZ819637">
    <property type="protein sequence ID" value="PWN88943.1"/>
    <property type="molecule type" value="Genomic_DNA"/>
</dbReference>
<evidence type="ECO:0000256" key="8">
    <source>
        <dbReference type="SAM" id="MobiDB-lite"/>
    </source>
</evidence>
<dbReference type="UniPathway" id="UPA01068">
    <property type="reaction ID" value="UER00304"/>
</dbReference>
<dbReference type="GO" id="GO:0010181">
    <property type="term" value="F:FMN binding"/>
    <property type="evidence" value="ECO:0007669"/>
    <property type="project" value="InterPro"/>
</dbReference>
<evidence type="ECO:0000256" key="4">
    <source>
        <dbReference type="ARBA" id="ARBA00012801"/>
    </source>
</evidence>
<dbReference type="InterPro" id="IPR019576">
    <property type="entry name" value="Pyridoxamine_oxidase_dimer_C"/>
</dbReference>